<keyword evidence="3" id="KW-1185">Reference proteome</keyword>
<name>A0A210Q6D0_MIZYE</name>
<dbReference type="AlphaFoldDB" id="A0A210Q6D0"/>
<dbReference type="EMBL" id="NEDP02004843">
    <property type="protein sequence ID" value="OWF44249.1"/>
    <property type="molecule type" value="Genomic_DNA"/>
</dbReference>
<proteinExistence type="predicted"/>
<sequence length="190" mass="21721">MPRKSRKSRATSERIQRAKQLSESSCPGERSTEVRKQRSRCSKSVAIERMKLERPEYLGDTLYFANIKGEPYVTQALGILQSYDAVMEKLGSPLQMHDISSDPNENMIDRLAGKVQVKIPLTGSKGSSAYLYIWARRPPITGTTRKKEIKNWTLKQLDIELGPLHGWTFYVNTDLCNSDETLQIRFSHSR</sequence>
<dbReference type="Proteomes" id="UP000242188">
    <property type="component" value="Unassembled WGS sequence"/>
</dbReference>
<evidence type="ECO:0000313" key="3">
    <source>
        <dbReference type="Proteomes" id="UP000242188"/>
    </source>
</evidence>
<protein>
    <submittedName>
        <fullName evidence="2">Uncharacterized protein</fullName>
    </submittedName>
</protein>
<dbReference type="InterPro" id="IPR014807">
    <property type="entry name" value="Coa1"/>
</dbReference>
<accession>A0A210Q6D0</accession>
<feature type="region of interest" description="Disordered" evidence="1">
    <location>
        <begin position="1"/>
        <end position="37"/>
    </location>
</feature>
<reference evidence="2 3" key="1">
    <citation type="journal article" date="2017" name="Nat. Ecol. Evol.">
        <title>Scallop genome provides insights into evolution of bilaterian karyotype and development.</title>
        <authorList>
            <person name="Wang S."/>
            <person name="Zhang J."/>
            <person name="Jiao W."/>
            <person name="Li J."/>
            <person name="Xun X."/>
            <person name="Sun Y."/>
            <person name="Guo X."/>
            <person name="Huan P."/>
            <person name="Dong B."/>
            <person name="Zhang L."/>
            <person name="Hu X."/>
            <person name="Sun X."/>
            <person name="Wang J."/>
            <person name="Zhao C."/>
            <person name="Wang Y."/>
            <person name="Wang D."/>
            <person name="Huang X."/>
            <person name="Wang R."/>
            <person name="Lv J."/>
            <person name="Li Y."/>
            <person name="Zhang Z."/>
            <person name="Liu B."/>
            <person name="Lu W."/>
            <person name="Hui Y."/>
            <person name="Liang J."/>
            <person name="Zhou Z."/>
            <person name="Hou R."/>
            <person name="Li X."/>
            <person name="Liu Y."/>
            <person name="Li H."/>
            <person name="Ning X."/>
            <person name="Lin Y."/>
            <person name="Zhao L."/>
            <person name="Xing Q."/>
            <person name="Dou J."/>
            <person name="Li Y."/>
            <person name="Mao J."/>
            <person name="Guo H."/>
            <person name="Dou H."/>
            <person name="Li T."/>
            <person name="Mu C."/>
            <person name="Jiang W."/>
            <person name="Fu Q."/>
            <person name="Fu X."/>
            <person name="Miao Y."/>
            <person name="Liu J."/>
            <person name="Yu Q."/>
            <person name="Li R."/>
            <person name="Liao H."/>
            <person name="Li X."/>
            <person name="Kong Y."/>
            <person name="Jiang Z."/>
            <person name="Chourrout D."/>
            <person name="Li R."/>
            <person name="Bao Z."/>
        </authorList>
    </citation>
    <scope>NUCLEOTIDE SEQUENCE [LARGE SCALE GENOMIC DNA]</scope>
    <source>
        <strain evidence="2 3">PY_sf001</strain>
    </source>
</reference>
<organism evidence="2 3">
    <name type="scientific">Mizuhopecten yessoensis</name>
    <name type="common">Japanese scallop</name>
    <name type="synonym">Patinopecten yessoensis</name>
    <dbReference type="NCBI Taxonomy" id="6573"/>
    <lineage>
        <taxon>Eukaryota</taxon>
        <taxon>Metazoa</taxon>
        <taxon>Spiralia</taxon>
        <taxon>Lophotrochozoa</taxon>
        <taxon>Mollusca</taxon>
        <taxon>Bivalvia</taxon>
        <taxon>Autobranchia</taxon>
        <taxon>Pteriomorphia</taxon>
        <taxon>Pectinida</taxon>
        <taxon>Pectinoidea</taxon>
        <taxon>Pectinidae</taxon>
        <taxon>Mizuhopecten</taxon>
    </lineage>
</organism>
<gene>
    <name evidence="2" type="ORF">KP79_PYT24118</name>
</gene>
<evidence type="ECO:0000313" key="2">
    <source>
        <dbReference type="EMBL" id="OWF44249.1"/>
    </source>
</evidence>
<dbReference type="Pfam" id="PF08695">
    <property type="entry name" value="Coa1"/>
    <property type="match status" value="1"/>
</dbReference>
<evidence type="ECO:0000256" key="1">
    <source>
        <dbReference type="SAM" id="MobiDB-lite"/>
    </source>
</evidence>
<comment type="caution">
    <text evidence="2">The sequence shown here is derived from an EMBL/GenBank/DDBJ whole genome shotgun (WGS) entry which is preliminary data.</text>
</comment>